<feature type="non-terminal residue" evidence="4">
    <location>
        <position position="1"/>
    </location>
</feature>
<dbReference type="Proteomes" id="UP000799772">
    <property type="component" value="Unassembled WGS sequence"/>
</dbReference>
<keyword evidence="5" id="KW-1185">Reference proteome</keyword>
<accession>A0A9P4I671</accession>
<feature type="region of interest" description="Disordered" evidence="2">
    <location>
        <begin position="274"/>
        <end position="341"/>
    </location>
</feature>
<organism evidence="4 5">
    <name type="scientific">Rhizodiscina lignyota</name>
    <dbReference type="NCBI Taxonomy" id="1504668"/>
    <lineage>
        <taxon>Eukaryota</taxon>
        <taxon>Fungi</taxon>
        <taxon>Dikarya</taxon>
        <taxon>Ascomycota</taxon>
        <taxon>Pezizomycotina</taxon>
        <taxon>Dothideomycetes</taxon>
        <taxon>Pleosporomycetidae</taxon>
        <taxon>Aulographales</taxon>
        <taxon>Rhizodiscinaceae</taxon>
        <taxon>Rhizodiscina</taxon>
    </lineage>
</organism>
<comment type="caution">
    <text evidence="4">The sequence shown here is derived from an EMBL/GenBank/DDBJ whole genome shotgun (WGS) entry which is preliminary data.</text>
</comment>
<reference evidence="4" key="1">
    <citation type="journal article" date="2020" name="Stud. Mycol.">
        <title>101 Dothideomycetes genomes: a test case for predicting lifestyles and emergence of pathogens.</title>
        <authorList>
            <person name="Haridas S."/>
            <person name="Albert R."/>
            <person name="Binder M."/>
            <person name="Bloem J."/>
            <person name="Labutti K."/>
            <person name="Salamov A."/>
            <person name="Andreopoulos B."/>
            <person name="Baker S."/>
            <person name="Barry K."/>
            <person name="Bills G."/>
            <person name="Bluhm B."/>
            <person name="Cannon C."/>
            <person name="Castanera R."/>
            <person name="Culley D."/>
            <person name="Daum C."/>
            <person name="Ezra D."/>
            <person name="Gonzalez J."/>
            <person name="Henrissat B."/>
            <person name="Kuo A."/>
            <person name="Liang C."/>
            <person name="Lipzen A."/>
            <person name="Lutzoni F."/>
            <person name="Magnuson J."/>
            <person name="Mondo S."/>
            <person name="Nolan M."/>
            <person name="Ohm R."/>
            <person name="Pangilinan J."/>
            <person name="Park H.-J."/>
            <person name="Ramirez L."/>
            <person name="Alfaro M."/>
            <person name="Sun H."/>
            <person name="Tritt A."/>
            <person name="Yoshinaga Y."/>
            <person name="Zwiers L.-H."/>
            <person name="Turgeon B."/>
            <person name="Goodwin S."/>
            <person name="Spatafora J."/>
            <person name="Crous P."/>
            <person name="Grigoriev I."/>
        </authorList>
    </citation>
    <scope>NUCLEOTIDE SEQUENCE</scope>
    <source>
        <strain evidence="4">CBS 133067</strain>
    </source>
</reference>
<dbReference type="Pfam" id="PF15456">
    <property type="entry name" value="Uds1"/>
    <property type="match status" value="1"/>
</dbReference>
<feature type="compositionally biased region" description="Low complexity" evidence="2">
    <location>
        <begin position="235"/>
        <end position="248"/>
    </location>
</feature>
<feature type="domain" description="Up-regulated during septation protein 1" evidence="3">
    <location>
        <begin position="356"/>
        <end position="471"/>
    </location>
</feature>
<feature type="region of interest" description="Disordered" evidence="2">
    <location>
        <begin position="64"/>
        <end position="171"/>
    </location>
</feature>
<evidence type="ECO:0000313" key="4">
    <source>
        <dbReference type="EMBL" id="KAF2093169.1"/>
    </source>
</evidence>
<dbReference type="EMBL" id="ML978139">
    <property type="protein sequence ID" value="KAF2093169.1"/>
    <property type="molecule type" value="Genomic_DNA"/>
</dbReference>
<feature type="compositionally biased region" description="Basic residues" evidence="2">
    <location>
        <begin position="305"/>
        <end position="317"/>
    </location>
</feature>
<evidence type="ECO:0000313" key="5">
    <source>
        <dbReference type="Proteomes" id="UP000799772"/>
    </source>
</evidence>
<feature type="compositionally biased region" description="Polar residues" evidence="2">
    <location>
        <begin position="279"/>
        <end position="298"/>
    </location>
</feature>
<sequence>TDKTMALSLSRSGTSLSDTAVSNGHETPTSWRRGGSLSRRRKVSITELGPAGAATAMATVQEAGFDSPTIPGRPPLRQVSFDTDQQSPRLSNHERSISAPQSAVNQYSTGDFTNPRAPVPIPHRKYSIDSTQRPHIGSKDVPKTKGQNLNASKSLSPIFSPGAPGSGRKESGATHAVILLEDDLPQPLKLSGQKPTAHREAVPTAQNIPLKIDTSVQRQCSPQEFKPEVPPKTPPSTHKTPKTPKTPSRPWPIKHSASMGNLRALPGQVSVPADALRPSVTSPETASNAHSRNASDTSILERGRPFKRSGSRKKSPKKSPVLDAASPRSDDGNWRLPNGLRPCEAVTKLPDSEKEALRKQATGQAEQFEILGARNVASLSRELRALDERCEYLRSTHKSLRAGRLKLHNRMITYLKSELQFSKESLLKQEEALIELDKSIDDWILKLEQAENRRLRVRQKLLEHIAATMALNPVATSPQKAPVGPSTPPGSPIKSRPQSPSAPVNRRDVESIKIYADGQVLSLFSDIEQAVTKMCEAC</sequence>
<feature type="region of interest" description="Disordered" evidence="2">
    <location>
        <begin position="1"/>
        <end position="41"/>
    </location>
</feature>
<feature type="region of interest" description="Disordered" evidence="2">
    <location>
        <begin position="191"/>
        <end position="257"/>
    </location>
</feature>
<feature type="coiled-coil region" evidence="1">
    <location>
        <begin position="433"/>
        <end position="467"/>
    </location>
</feature>
<keyword evidence="1" id="KW-0175">Coiled coil</keyword>
<name>A0A9P4I671_9PEZI</name>
<dbReference type="AlphaFoldDB" id="A0A9P4I671"/>
<feature type="region of interest" description="Disordered" evidence="2">
    <location>
        <begin position="473"/>
        <end position="507"/>
    </location>
</feature>
<gene>
    <name evidence="4" type="ORF">NA57DRAFT_48632</name>
</gene>
<protein>
    <recommendedName>
        <fullName evidence="3">Up-regulated during septation protein 1 domain-containing protein</fullName>
    </recommendedName>
</protein>
<feature type="compositionally biased region" description="Polar residues" evidence="2">
    <location>
        <begin position="80"/>
        <end position="90"/>
    </location>
</feature>
<feature type="compositionally biased region" description="Polar residues" evidence="2">
    <location>
        <begin position="145"/>
        <end position="157"/>
    </location>
</feature>
<feature type="compositionally biased region" description="Polar residues" evidence="2">
    <location>
        <begin position="98"/>
        <end position="112"/>
    </location>
</feature>
<feature type="compositionally biased region" description="Polar residues" evidence="2">
    <location>
        <begin position="7"/>
        <end position="30"/>
    </location>
</feature>
<evidence type="ECO:0000259" key="3">
    <source>
        <dbReference type="Pfam" id="PF15456"/>
    </source>
</evidence>
<dbReference type="OrthoDB" id="5429395at2759"/>
<proteinExistence type="predicted"/>
<evidence type="ECO:0000256" key="2">
    <source>
        <dbReference type="SAM" id="MobiDB-lite"/>
    </source>
</evidence>
<dbReference type="InterPro" id="IPR029191">
    <property type="entry name" value="Uds1"/>
</dbReference>
<evidence type="ECO:0000256" key="1">
    <source>
        <dbReference type="SAM" id="Coils"/>
    </source>
</evidence>